<keyword evidence="13 14" id="KW-0472">Membrane</keyword>
<dbReference type="Pfam" id="PF00672">
    <property type="entry name" value="HAMP"/>
    <property type="match status" value="1"/>
</dbReference>
<keyword evidence="8" id="KW-0547">Nucleotide-binding</keyword>
<dbReference type="InterPro" id="IPR003594">
    <property type="entry name" value="HATPase_dom"/>
</dbReference>
<dbReference type="InterPro" id="IPR036890">
    <property type="entry name" value="HATPase_C_sf"/>
</dbReference>
<dbReference type="GO" id="GO:0000155">
    <property type="term" value="F:phosphorelay sensor kinase activity"/>
    <property type="evidence" value="ECO:0007669"/>
    <property type="project" value="InterPro"/>
</dbReference>
<organism evidence="17 18">
    <name type="scientific">Paenibacillus contaminans</name>
    <dbReference type="NCBI Taxonomy" id="450362"/>
    <lineage>
        <taxon>Bacteria</taxon>
        <taxon>Bacillati</taxon>
        <taxon>Bacillota</taxon>
        <taxon>Bacilli</taxon>
        <taxon>Bacillales</taxon>
        <taxon>Paenibacillaceae</taxon>
        <taxon>Paenibacillus</taxon>
    </lineage>
</organism>
<dbReference type="SMART" id="SM00387">
    <property type="entry name" value="HATPase_c"/>
    <property type="match status" value="1"/>
</dbReference>
<dbReference type="Pfam" id="PF02518">
    <property type="entry name" value="HATPase_c"/>
    <property type="match status" value="1"/>
</dbReference>
<dbReference type="InterPro" id="IPR004358">
    <property type="entry name" value="Sig_transdc_His_kin-like_C"/>
</dbReference>
<keyword evidence="18" id="KW-1185">Reference proteome</keyword>
<keyword evidence="7 14" id="KW-0812">Transmembrane</keyword>
<dbReference type="PROSITE" id="PS50109">
    <property type="entry name" value="HIS_KIN"/>
    <property type="match status" value="1"/>
</dbReference>
<feature type="transmembrane region" description="Helical" evidence="14">
    <location>
        <begin position="12"/>
        <end position="32"/>
    </location>
</feature>
<evidence type="ECO:0000313" key="17">
    <source>
        <dbReference type="EMBL" id="RAV12636.1"/>
    </source>
</evidence>
<dbReference type="EC" id="2.7.13.3" evidence="3"/>
<keyword evidence="6" id="KW-0808">Transferase</keyword>
<dbReference type="PANTHER" id="PTHR34220:SF11">
    <property type="entry name" value="SENSOR PROTEIN KINASE HPTS"/>
    <property type="match status" value="1"/>
</dbReference>
<keyword evidence="10" id="KW-0067">ATP-binding</keyword>
<reference evidence="17 18" key="1">
    <citation type="journal article" date="2009" name="Int. J. Syst. Evol. Microbiol.">
        <title>Paenibacillus contaminans sp. nov., isolated from a contaminated laboratory plate.</title>
        <authorList>
            <person name="Chou J.H."/>
            <person name="Lee J.H."/>
            <person name="Lin M.C."/>
            <person name="Chang P.S."/>
            <person name="Arun A.B."/>
            <person name="Young C.C."/>
            <person name="Chen W.M."/>
        </authorList>
    </citation>
    <scope>NUCLEOTIDE SEQUENCE [LARGE SCALE GENOMIC DNA]</scope>
    <source>
        <strain evidence="17 18">CKOBP-6</strain>
    </source>
</reference>
<dbReference type="EMBL" id="QMFB01000032">
    <property type="protein sequence ID" value="RAV12636.1"/>
    <property type="molecule type" value="Genomic_DNA"/>
</dbReference>
<dbReference type="GO" id="GO:0005524">
    <property type="term" value="F:ATP binding"/>
    <property type="evidence" value="ECO:0007669"/>
    <property type="project" value="UniProtKB-KW"/>
</dbReference>
<accession>A0A329M041</accession>
<dbReference type="Pfam" id="PF06580">
    <property type="entry name" value="His_kinase"/>
    <property type="match status" value="1"/>
</dbReference>
<dbReference type="PRINTS" id="PR00344">
    <property type="entry name" value="BCTRLSENSOR"/>
</dbReference>
<keyword evidence="11 14" id="KW-1133">Transmembrane helix</keyword>
<name>A0A329M041_9BACL</name>
<feature type="domain" description="HAMP" evidence="16">
    <location>
        <begin position="325"/>
        <end position="377"/>
    </location>
</feature>
<dbReference type="InterPro" id="IPR050640">
    <property type="entry name" value="Bact_2-comp_sensor_kinase"/>
</dbReference>
<comment type="catalytic activity">
    <reaction evidence="1">
        <text>ATP + protein L-histidine = ADP + protein N-phospho-L-histidine.</text>
        <dbReference type="EC" id="2.7.13.3"/>
    </reaction>
</comment>
<dbReference type="PROSITE" id="PS50885">
    <property type="entry name" value="HAMP"/>
    <property type="match status" value="1"/>
</dbReference>
<evidence type="ECO:0000256" key="7">
    <source>
        <dbReference type="ARBA" id="ARBA00022692"/>
    </source>
</evidence>
<protein>
    <recommendedName>
        <fullName evidence="3">histidine kinase</fullName>
        <ecNumber evidence="3">2.7.13.3</ecNumber>
    </recommendedName>
</protein>
<dbReference type="PANTHER" id="PTHR34220">
    <property type="entry name" value="SENSOR HISTIDINE KINASE YPDA"/>
    <property type="match status" value="1"/>
</dbReference>
<dbReference type="InterPro" id="IPR003660">
    <property type="entry name" value="HAMP_dom"/>
</dbReference>
<keyword evidence="12" id="KW-0902">Two-component regulatory system</keyword>
<evidence type="ECO:0000256" key="9">
    <source>
        <dbReference type="ARBA" id="ARBA00022777"/>
    </source>
</evidence>
<keyword evidence="4" id="KW-1003">Cell membrane</keyword>
<evidence type="ECO:0000259" key="15">
    <source>
        <dbReference type="PROSITE" id="PS50109"/>
    </source>
</evidence>
<evidence type="ECO:0000256" key="8">
    <source>
        <dbReference type="ARBA" id="ARBA00022741"/>
    </source>
</evidence>
<dbReference type="SUPFAM" id="SSF55874">
    <property type="entry name" value="ATPase domain of HSP90 chaperone/DNA topoisomerase II/histidine kinase"/>
    <property type="match status" value="1"/>
</dbReference>
<comment type="subcellular location">
    <subcellularLocation>
        <location evidence="2">Cell membrane</location>
        <topology evidence="2">Multi-pass membrane protein</topology>
    </subcellularLocation>
</comment>
<dbReference type="SMART" id="SM00304">
    <property type="entry name" value="HAMP"/>
    <property type="match status" value="1"/>
</dbReference>
<evidence type="ECO:0000256" key="4">
    <source>
        <dbReference type="ARBA" id="ARBA00022475"/>
    </source>
</evidence>
<dbReference type="CDD" id="cd06225">
    <property type="entry name" value="HAMP"/>
    <property type="match status" value="1"/>
</dbReference>
<evidence type="ECO:0000256" key="13">
    <source>
        <dbReference type="ARBA" id="ARBA00023136"/>
    </source>
</evidence>
<dbReference type="Gene3D" id="6.10.340.10">
    <property type="match status" value="1"/>
</dbReference>
<dbReference type="Gene3D" id="3.30.565.10">
    <property type="entry name" value="Histidine kinase-like ATPase, C-terminal domain"/>
    <property type="match status" value="1"/>
</dbReference>
<dbReference type="InterPro" id="IPR005467">
    <property type="entry name" value="His_kinase_dom"/>
</dbReference>
<proteinExistence type="predicted"/>
<evidence type="ECO:0000256" key="11">
    <source>
        <dbReference type="ARBA" id="ARBA00022989"/>
    </source>
</evidence>
<comment type="caution">
    <text evidence="17">The sequence shown here is derived from an EMBL/GenBank/DDBJ whole genome shotgun (WGS) entry which is preliminary data.</text>
</comment>
<gene>
    <name evidence="17" type="ORF">DQG23_34195</name>
</gene>
<dbReference type="GO" id="GO:0005886">
    <property type="term" value="C:plasma membrane"/>
    <property type="evidence" value="ECO:0007669"/>
    <property type="project" value="UniProtKB-SubCell"/>
</dbReference>
<evidence type="ECO:0000256" key="2">
    <source>
        <dbReference type="ARBA" id="ARBA00004651"/>
    </source>
</evidence>
<evidence type="ECO:0000256" key="12">
    <source>
        <dbReference type="ARBA" id="ARBA00023012"/>
    </source>
</evidence>
<feature type="transmembrane region" description="Helical" evidence="14">
    <location>
        <begin position="304"/>
        <end position="331"/>
    </location>
</feature>
<evidence type="ECO:0000259" key="16">
    <source>
        <dbReference type="PROSITE" id="PS50885"/>
    </source>
</evidence>
<evidence type="ECO:0000256" key="5">
    <source>
        <dbReference type="ARBA" id="ARBA00022553"/>
    </source>
</evidence>
<dbReference type="InterPro" id="IPR010559">
    <property type="entry name" value="Sig_transdc_His_kin_internal"/>
</dbReference>
<keyword evidence="5" id="KW-0597">Phosphoprotein</keyword>
<evidence type="ECO:0000256" key="14">
    <source>
        <dbReference type="SAM" id="Phobius"/>
    </source>
</evidence>
<sequence>MRMRISLKRQLSLIFLVISIVMMLVSSVLVYYQVLDLLKSRSEKSTVQLFRHVERSISAFRNEAEQVSLNLLMDPIVREVLEQKGSAVNHLFRTLELRELFKQTLAKYRYFDSIYLFTEDGEMVAVTDSRSYSAYTNRDHAFYRSRIYLDNTNPYSKTVWYGGGRAADFMENPGEADQRAVPDLLTFVRHIKILQNETRSGILVFNIKEKELASVYQDLSDSADMRTYIVDREERIVSALDKNDLGNKSGSAANREGNAYGSYSQGGEKSRQIVYYRLPDNDWMLIKEIPMKLFNQDVMSLQKILLIVFAVSLLLIVLLTLYWTNLILLPLKELAGKMQKLERGNLGVLISRFPKNEIGLLGRHFNRMSLSISELVEQNEKTERKKRESEVKALQAQITPHFLHNTLNGIRWMAIVSNARNIADSLTALGKMLHLFYRDTFLFCSVKDELEYIVHYVKMMNMRYGEGIKLEIDMPENAGQLSILKLILQPIVENAFLHGFEQKHFKGLIRIEVRVNEEELLIQVTDDGSGMPAERLEQIRRSMEASGGETESGGSIGLNNTNTRIRLHYGNEYGVDIRSEYGSGTIVLLRIPNRAF</sequence>
<dbReference type="AlphaFoldDB" id="A0A329M041"/>
<evidence type="ECO:0000256" key="6">
    <source>
        <dbReference type="ARBA" id="ARBA00022679"/>
    </source>
</evidence>
<dbReference type="SUPFAM" id="SSF158472">
    <property type="entry name" value="HAMP domain-like"/>
    <property type="match status" value="1"/>
</dbReference>
<keyword evidence="9" id="KW-0418">Kinase</keyword>
<dbReference type="Proteomes" id="UP000250369">
    <property type="component" value="Unassembled WGS sequence"/>
</dbReference>
<evidence type="ECO:0000256" key="1">
    <source>
        <dbReference type="ARBA" id="ARBA00000085"/>
    </source>
</evidence>
<feature type="domain" description="Histidine kinase" evidence="15">
    <location>
        <begin position="398"/>
        <end position="595"/>
    </location>
</feature>
<evidence type="ECO:0000256" key="3">
    <source>
        <dbReference type="ARBA" id="ARBA00012438"/>
    </source>
</evidence>
<evidence type="ECO:0000256" key="10">
    <source>
        <dbReference type="ARBA" id="ARBA00022840"/>
    </source>
</evidence>
<evidence type="ECO:0000313" key="18">
    <source>
        <dbReference type="Proteomes" id="UP000250369"/>
    </source>
</evidence>